<sequence>MKLAKWLGNSALVILLSGFLFLGGRETAGYMRLEKETDALRQEAQADGKSGETEESSGQSRKRQLDFQTLKAVNPDIRGWIWLPGTGVDYPVLIGREEGMYLKRNFKGEADPLGSVFSYVGTDLSADSRVCLFGHNLISGQMFGSLKKFLDQTFAEEHREAFLYTPGGCREYQFLSAVSCRMEEVFQQKEAYMEKVLSLITCGGGEGTVWRTVVNFIEI</sequence>
<dbReference type="Proteomes" id="UP000824169">
    <property type="component" value="Unassembled WGS sequence"/>
</dbReference>
<dbReference type="InterPro" id="IPR009835">
    <property type="entry name" value="SrtB"/>
</dbReference>
<gene>
    <name evidence="2" type="ORF">IAB71_07485</name>
</gene>
<dbReference type="GO" id="GO:0016787">
    <property type="term" value="F:hydrolase activity"/>
    <property type="evidence" value="ECO:0007669"/>
    <property type="project" value="UniProtKB-KW"/>
</dbReference>
<evidence type="ECO:0000313" key="2">
    <source>
        <dbReference type="EMBL" id="HIV25609.1"/>
    </source>
</evidence>
<dbReference type="CDD" id="cd05826">
    <property type="entry name" value="Sortase_B"/>
    <property type="match status" value="1"/>
</dbReference>
<reference evidence="2" key="1">
    <citation type="submission" date="2020-10" db="EMBL/GenBank/DDBJ databases">
        <authorList>
            <person name="Gilroy R."/>
        </authorList>
    </citation>
    <scope>NUCLEOTIDE SEQUENCE</scope>
    <source>
        <strain evidence="2">CHK188-20938</strain>
    </source>
</reference>
<feature type="region of interest" description="Disordered" evidence="1">
    <location>
        <begin position="41"/>
        <end position="63"/>
    </location>
</feature>
<dbReference type="EMBL" id="DVOO01000022">
    <property type="protein sequence ID" value="HIV25609.1"/>
    <property type="molecule type" value="Genomic_DNA"/>
</dbReference>
<dbReference type="Gene3D" id="2.40.260.10">
    <property type="entry name" value="Sortase"/>
    <property type="match status" value="1"/>
</dbReference>
<feature type="compositionally biased region" description="Basic and acidic residues" evidence="1">
    <location>
        <begin position="41"/>
        <end position="52"/>
    </location>
</feature>
<comment type="caution">
    <text evidence="2">The sequence shown here is derived from an EMBL/GenBank/DDBJ whole genome shotgun (WGS) entry which is preliminary data.</text>
</comment>
<reference evidence="2" key="2">
    <citation type="journal article" date="2021" name="PeerJ">
        <title>Extensive microbial diversity within the chicken gut microbiome revealed by metagenomics and culture.</title>
        <authorList>
            <person name="Gilroy R."/>
            <person name="Ravi A."/>
            <person name="Getino M."/>
            <person name="Pursley I."/>
            <person name="Horton D.L."/>
            <person name="Alikhan N.F."/>
            <person name="Baker D."/>
            <person name="Gharbi K."/>
            <person name="Hall N."/>
            <person name="Watson M."/>
            <person name="Adriaenssens E.M."/>
            <person name="Foster-Nyarko E."/>
            <person name="Jarju S."/>
            <person name="Secka A."/>
            <person name="Antonio M."/>
            <person name="Oren A."/>
            <person name="Chaudhuri R.R."/>
            <person name="La Ragione R."/>
            <person name="Hildebrand F."/>
            <person name="Pallen M.J."/>
        </authorList>
    </citation>
    <scope>NUCLEOTIDE SEQUENCE</scope>
    <source>
        <strain evidence="2">CHK188-20938</strain>
    </source>
</reference>
<protein>
    <submittedName>
        <fullName evidence="2">Class B sortase</fullName>
    </submittedName>
</protein>
<dbReference type="InterPro" id="IPR023365">
    <property type="entry name" value="Sortase_dom-sf"/>
</dbReference>
<accession>A0A9D1P4K8</accession>
<proteinExistence type="predicted"/>
<evidence type="ECO:0000313" key="3">
    <source>
        <dbReference type="Proteomes" id="UP000824169"/>
    </source>
</evidence>
<dbReference type="AlphaFoldDB" id="A0A9D1P4K8"/>
<evidence type="ECO:0000256" key="1">
    <source>
        <dbReference type="SAM" id="MobiDB-lite"/>
    </source>
</evidence>
<organism evidence="2 3">
    <name type="scientific">Candidatus Scatomonas pullistercoris</name>
    <dbReference type="NCBI Taxonomy" id="2840920"/>
    <lineage>
        <taxon>Bacteria</taxon>
        <taxon>Bacillati</taxon>
        <taxon>Bacillota</taxon>
        <taxon>Clostridia</taxon>
        <taxon>Lachnospirales</taxon>
        <taxon>Lachnospiraceae</taxon>
        <taxon>Lachnospiraceae incertae sedis</taxon>
        <taxon>Candidatus Scatomonas</taxon>
    </lineage>
</organism>
<dbReference type="SUPFAM" id="SSF63817">
    <property type="entry name" value="Sortase"/>
    <property type="match status" value="1"/>
</dbReference>
<name>A0A9D1P4K8_9FIRM</name>